<dbReference type="AlphaFoldDB" id="A0A7J6H4M5"/>
<dbReference type="InterPro" id="IPR002110">
    <property type="entry name" value="Ankyrin_rpt"/>
</dbReference>
<dbReference type="PROSITE" id="PS50088">
    <property type="entry name" value="ANK_REPEAT"/>
    <property type="match status" value="2"/>
</dbReference>
<keyword evidence="2 3" id="KW-0040">ANK repeat</keyword>
<comment type="caution">
    <text evidence="5">The sequence shown here is derived from an EMBL/GenBank/DDBJ whole genome shotgun (WGS) entry which is preliminary data.</text>
</comment>
<evidence type="ECO:0000256" key="4">
    <source>
        <dbReference type="SAM" id="MobiDB-lite"/>
    </source>
</evidence>
<proteinExistence type="predicted"/>
<evidence type="ECO:0000313" key="6">
    <source>
        <dbReference type="Proteomes" id="UP000583929"/>
    </source>
</evidence>
<dbReference type="SUPFAM" id="SSF48403">
    <property type="entry name" value="Ankyrin repeat"/>
    <property type="match status" value="1"/>
</dbReference>
<keyword evidence="1" id="KW-0677">Repeat</keyword>
<evidence type="ECO:0000256" key="1">
    <source>
        <dbReference type="ARBA" id="ARBA00022737"/>
    </source>
</evidence>
<dbReference type="PANTHER" id="PTHR24171">
    <property type="entry name" value="ANKYRIN REPEAT DOMAIN-CONTAINING PROTEIN 39-RELATED"/>
    <property type="match status" value="1"/>
</dbReference>
<evidence type="ECO:0000256" key="3">
    <source>
        <dbReference type="PROSITE-ProRule" id="PRU00023"/>
    </source>
</evidence>
<dbReference type="GO" id="GO:0085020">
    <property type="term" value="P:protein K6-linked ubiquitination"/>
    <property type="evidence" value="ECO:0007669"/>
    <property type="project" value="TreeGrafter"/>
</dbReference>
<reference evidence="5 6" key="1">
    <citation type="journal article" date="2020" name="bioRxiv">
        <title>Sequence and annotation of 42 cannabis genomes reveals extensive copy number variation in cannabinoid synthesis and pathogen resistance genes.</title>
        <authorList>
            <person name="Mckernan K.J."/>
            <person name="Helbert Y."/>
            <person name="Kane L.T."/>
            <person name="Ebling H."/>
            <person name="Zhang L."/>
            <person name="Liu B."/>
            <person name="Eaton Z."/>
            <person name="Mclaughlin S."/>
            <person name="Kingan S."/>
            <person name="Baybayan P."/>
            <person name="Concepcion G."/>
            <person name="Jordan M."/>
            <person name="Riva A."/>
            <person name="Barbazuk W."/>
            <person name="Harkins T."/>
        </authorList>
    </citation>
    <scope>NUCLEOTIDE SEQUENCE [LARGE SCALE GENOMIC DNA]</scope>
    <source>
        <strain evidence="6">cv. Jamaican Lion 4</strain>
        <tissue evidence="5">Leaf</tissue>
    </source>
</reference>
<organism evidence="5 6">
    <name type="scientific">Cannabis sativa</name>
    <name type="common">Hemp</name>
    <name type="synonym">Marijuana</name>
    <dbReference type="NCBI Taxonomy" id="3483"/>
    <lineage>
        <taxon>Eukaryota</taxon>
        <taxon>Viridiplantae</taxon>
        <taxon>Streptophyta</taxon>
        <taxon>Embryophyta</taxon>
        <taxon>Tracheophyta</taxon>
        <taxon>Spermatophyta</taxon>
        <taxon>Magnoliopsida</taxon>
        <taxon>eudicotyledons</taxon>
        <taxon>Gunneridae</taxon>
        <taxon>Pentapetalae</taxon>
        <taxon>rosids</taxon>
        <taxon>fabids</taxon>
        <taxon>Rosales</taxon>
        <taxon>Cannabaceae</taxon>
        <taxon>Cannabis</taxon>
    </lineage>
</organism>
<evidence type="ECO:0000313" key="5">
    <source>
        <dbReference type="EMBL" id="KAF4390173.1"/>
    </source>
</evidence>
<dbReference type="EMBL" id="JAATIQ010000064">
    <property type="protein sequence ID" value="KAF4390173.1"/>
    <property type="molecule type" value="Genomic_DNA"/>
</dbReference>
<protein>
    <submittedName>
        <fullName evidence="5">Uncharacterized protein</fullName>
    </submittedName>
</protein>
<dbReference type="Proteomes" id="UP000583929">
    <property type="component" value="Unassembled WGS sequence"/>
</dbReference>
<dbReference type="Pfam" id="PF12796">
    <property type="entry name" value="Ank_2"/>
    <property type="match status" value="2"/>
</dbReference>
<feature type="repeat" description="ANK" evidence="3">
    <location>
        <begin position="73"/>
        <end position="105"/>
    </location>
</feature>
<dbReference type="InterPro" id="IPR036770">
    <property type="entry name" value="Ankyrin_rpt-contain_sf"/>
</dbReference>
<feature type="repeat" description="ANK" evidence="3">
    <location>
        <begin position="114"/>
        <end position="139"/>
    </location>
</feature>
<keyword evidence="6" id="KW-1185">Reference proteome</keyword>
<dbReference type="PROSITE" id="PS50297">
    <property type="entry name" value="ANK_REP_REGION"/>
    <property type="match status" value="2"/>
</dbReference>
<sequence length="232" mass="25821">MMMVGSTKRRRSLSRTRLSKSRSKDNQNHENGLSLLHINARKGDLKEVKRLLKDDHDQTIIDVNVVACNTKSKGITPLHLAAEGGHISVMKELLKHGANIDAEVKHVNNGGGGCGWTPLHYAAKERKREAVKFLVENGAFLASDINDFRHNPPLYYCVGLDWAYEEKERLVQEKMNASTSFLSSSSSSSDSSSGSGFDSEETYYINSSRYDDDDDDDLIFKLGISSYSSLTL</sequence>
<dbReference type="PANTHER" id="PTHR24171:SF8">
    <property type="entry name" value="BRCA1-ASSOCIATED RING DOMAIN PROTEIN 1"/>
    <property type="match status" value="1"/>
</dbReference>
<name>A0A7J6H4M5_CANSA</name>
<accession>A0A7J6H4M5</accession>
<dbReference type="PRINTS" id="PR01415">
    <property type="entry name" value="ANKYRIN"/>
</dbReference>
<dbReference type="SMART" id="SM00248">
    <property type="entry name" value="ANK"/>
    <property type="match status" value="3"/>
</dbReference>
<gene>
    <name evidence="5" type="ORF">G4B88_005091</name>
</gene>
<evidence type="ECO:0000256" key="2">
    <source>
        <dbReference type="ARBA" id="ARBA00023043"/>
    </source>
</evidence>
<feature type="region of interest" description="Disordered" evidence="4">
    <location>
        <begin position="1"/>
        <end position="34"/>
    </location>
</feature>
<dbReference type="GO" id="GO:0004842">
    <property type="term" value="F:ubiquitin-protein transferase activity"/>
    <property type="evidence" value="ECO:0007669"/>
    <property type="project" value="TreeGrafter"/>
</dbReference>
<dbReference type="Gene3D" id="1.25.40.20">
    <property type="entry name" value="Ankyrin repeat-containing domain"/>
    <property type="match status" value="1"/>
</dbReference>
<feature type="compositionally biased region" description="Basic residues" evidence="4">
    <location>
        <begin position="7"/>
        <end position="21"/>
    </location>
</feature>